<dbReference type="Proteomes" id="UP000218334">
    <property type="component" value="Unassembled WGS sequence"/>
</dbReference>
<evidence type="ECO:0000313" key="2">
    <source>
        <dbReference type="Proteomes" id="UP000218334"/>
    </source>
</evidence>
<name>A0A2H3C3Z9_9AGAR</name>
<dbReference type="AlphaFoldDB" id="A0A2H3C3Z9"/>
<reference evidence="2" key="1">
    <citation type="journal article" date="2017" name="Nat. Ecol. Evol.">
        <title>Genome expansion and lineage-specific genetic innovations in the forest pathogenic fungi Armillaria.</title>
        <authorList>
            <person name="Sipos G."/>
            <person name="Prasanna A.N."/>
            <person name="Walter M.C."/>
            <person name="O'Connor E."/>
            <person name="Balint B."/>
            <person name="Krizsan K."/>
            <person name="Kiss B."/>
            <person name="Hess J."/>
            <person name="Varga T."/>
            <person name="Slot J."/>
            <person name="Riley R."/>
            <person name="Boka B."/>
            <person name="Rigling D."/>
            <person name="Barry K."/>
            <person name="Lee J."/>
            <person name="Mihaltcheva S."/>
            <person name="LaButti K."/>
            <person name="Lipzen A."/>
            <person name="Waldron R."/>
            <person name="Moloney N.M."/>
            <person name="Sperisen C."/>
            <person name="Kredics L."/>
            <person name="Vagvoelgyi C."/>
            <person name="Patrignani A."/>
            <person name="Fitzpatrick D."/>
            <person name="Nagy I."/>
            <person name="Doyle S."/>
            <person name="Anderson J.B."/>
            <person name="Grigoriev I.V."/>
            <person name="Gueldener U."/>
            <person name="Muensterkoetter M."/>
            <person name="Nagy L.G."/>
        </authorList>
    </citation>
    <scope>NUCLEOTIDE SEQUENCE [LARGE SCALE GENOMIC DNA]</scope>
    <source>
        <strain evidence="2">28-4</strain>
    </source>
</reference>
<gene>
    <name evidence="1" type="ORF">ARMSODRAFT_974114</name>
</gene>
<sequence length="346" mass="37517">MPLPPISGLGYIQLRIACSYPPQACPTLPTIPALIDSIPAPIPPIFGFCMVAHAAAPILAPFTRSDEEGPNGGFHAWLCPLPLSVSERKKEGPQELTQPYKKCRQFEKFVSDSGGNLALGLSPIKRAVHTSVPNLSSQGTSSVNCDPTLCRSDSRLAGTIDSTNMQPCFQPRHNDRALYESLVRTSDAPVAFRSFPDPIRVPLGDSIARVLTSPTQALNQGSHTSVPNLSSQGTSSVNCDPTLCRSDSRLAGTIDSTNMQPCFQPRHNDRALYESLVRTSDAPVAFRSFPDPIRVPLGDSIARVLTSPTQALNQGRFLFPQMTLLRDPIRELLNSLRLALLGLPRD</sequence>
<evidence type="ECO:0000313" key="1">
    <source>
        <dbReference type="EMBL" id="PBK70873.1"/>
    </source>
</evidence>
<proteinExistence type="predicted"/>
<organism evidence="1 2">
    <name type="scientific">Armillaria solidipes</name>
    <dbReference type="NCBI Taxonomy" id="1076256"/>
    <lineage>
        <taxon>Eukaryota</taxon>
        <taxon>Fungi</taxon>
        <taxon>Dikarya</taxon>
        <taxon>Basidiomycota</taxon>
        <taxon>Agaricomycotina</taxon>
        <taxon>Agaricomycetes</taxon>
        <taxon>Agaricomycetidae</taxon>
        <taxon>Agaricales</taxon>
        <taxon>Marasmiineae</taxon>
        <taxon>Physalacriaceae</taxon>
        <taxon>Armillaria</taxon>
    </lineage>
</organism>
<keyword evidence="2" id="KW-1185">Reference proteome</keyword>
<protein>
    <submittedName>
        <fullName evidence="1">Uncharacterized protein</fullName>
    </submittedName>
</protein>
<dbReference type="EMBL" id="KZ293425">
    <property type="protein sequence ID" value="PBK70873.1"/>
    <property type="molecule type" value="Genomic_DNA"/>
</dbReference>
<accession>A0A2H3C3Z9</accession>